<name>A0A8K0LCD6_9PEZI</name>
<dbReference type="GO" id="GO:0043531">
    <property type="term" value="F:ADP binding"/>
    <property type="evidence" value="ECO:0007669"/>
    <property type="project" value="InterPro"/>
</dbReference>
<dbReference type="SUPFAM" id="SSF48452">
    <property type="entry name" value="TPR-like"/>
    <property type="match status" value="2"/>
</dbReference>
<sequence>MRIAGCAHWLVQRPLNPIFTGRDEILKRIQDLLDLRLEGEGRYDPCRIVITGLGGMGKSEICLKVANHMRERFWAVFWVDVSSKEQAKTAFLDIAQRLKIIAQTASEVKRALENLRQPWLLVLDNADDVDFDYSEFLPSGRQGYILMTSRIAECSKYATSTGLHEELSELGKDDAKRLLLKAARADLNHRQAEDDEARQICELLGNHALAIIQAGSYVAQGYCTLRQYPALFAHRRKTLLQHHPDQAKSRYGDIFSTFEVVAEMLDASEEQDHRDALALLSMIAMLSHNPLPIQVFEAAKQTAVDESEELKYQGLIWQLRNLPDVLERPEPRLLSSGGIKQSARWLIGVKSTRKDSKAELPSSRVVGALSLLTSLALVTRSVVDNSVMVSMHPLVHAWARDRQNSKQIEKSWTQALCTMPFSSFATQFWTVQGLYLQPHLLAILDRDMKEMFAGRPRYATARLLSNLTSALLLLTMDAKCLDFLDKMFVYLGLKVRKPDLEHWAAYNNYSIALGHKGDDDTAVYILQKLYDGLRPGTFSKGQTQNTLQIACSLSTVYNATARPENTISLLEPLMSSLQNLPSHDIVRMHAETCLGEAYGQTGKTQEAAAMLKRAAQMQLEALGEAADLYGDTQRLLAFYMSDLGQRNEAISMLEQLRIVQEKHRPVLHARRLLVEAELGRQYLKAGRTAEAIRILEVVEPLQAKIHRSNDPSLLETRLDLGEAYLRVEECSKTVDILEPVMLALSQPQRVRVPSSRTVCALRLSKGYLFTSQADKAVSILQGELSVLPEDSSWRTSAMELLITAFQQTTQLDQEIKTRETYQEHQLRFSIHPSHAVRMRHDLGKAYARAGRHGDAIRSQEEAVATAKAQLPEEDPIRLTAQYELARQLLTADRAQEARDLTGNVVGVLQKHRAETDLFRLACEHQLAYACFMVGDKPEAMETMQKVVDTQAKALSEDHSQRILSEKTLTWFKEST</sequence>
<feature type="domain" description="NB-ARC" evidence="1">
    <location>
        <begin position="47"/>
        <end position="182"/>
    </location>
</feature>
<dbReference type="Gene3D" id="1.25.40.10">
    <property type="entry name" value="Tetratricopeptide repeat domain"/>
    <property type="match status" value="2"/>
</dbReference>
<dbReference type="EMBL" id="JAESVG020000001">
    <property type="protein sequence ID" value="KAG8631480.1"/>
    <property type="molecule type" value="Genomic_DNA"/>
</dbReference>
<dbReference type="InterPro" id="IPR053137">
    <property type="entry name" value="NLR-like"/>
</dbReference>
<gene>
    <name evidence="2" type="ORF">KVT40_000620</name>
</gene>
<evidence type="ECO:0000313" key="3">
    <source>
        <dbReference type="Proteomes" id="UP000809789"/>
    </source>
</evidence>
<dbReference type="PANTHER" id="PTHR46082">
    <property type="entry name" value="ATP/GTP-BINDING PROTEIN-RELATED"/>
    <property type="match status" value="1"/>
</dbReference>
<reference evidence="2" key="1">
    <citation type="submission" date="2021-07" db="EMBL/GenBank/DDBJ databases">
        <title>Elsinoe batatas strain:CRI-CJ2 Genome sequencing and assembly.</title>
        <authorList>
            <person name="Huang L."/>
        </authorList>
    </citation>
    <scope>NUCLEOTIDE SEQUENCE</scope>
    <source>
        <strain evidence="2">CRI-CJ2</strain>
    </source>
</reference>
<evidence type="ECO:0000313" key="2">
    <source>
        <dbReference type="EMBL" id="KAG8631480.1"/>
    </source>
</evidence>
<dbReference type="Gene3D" id="3.40.50.300">
    <property type="entry name" value="P-loop containing nucleotide triphosphate hydrolases"/>
    <property type="match status" value="1"/>
</dbReference>
<keyword evidence="3" id="KW-1185">Reference proteome</keyword>
<dbReference type="InterPro" id="IPR011990">
    <property type="entry name" value="TPR-like_helical_dom_sf"/>
</dbReference>
<dbReference type="PANTHER" id="PTHR46082:SF6">
    <property type="entry name" value="AAA+ ATPASE DOMAIN-CONTAINING PROTEIN-RELATED"/>
    <property type="match status" value="1"/>
</dbReference>
<dbReference type="InterPro" id="IPR027417">
    <property type="entry name" value="P-loop_NTPase"/>
</dbReference>
<dbReference type="SUPFAM" id="SSF52540">
    <property type="entry name" value="P-loop containing nucleoside triphosphate hydrolases"/>
    <property type="match status" value="1"/>
</dbReference>
<dbReference type="InterPro" id="IPR002182">
    <property type="entry name" value="NB-ARC"/>
</dbReference>
<dbReference type="AlphaFoldDB" id="A0A8K0LCD6"/>
<proteinExistence type="predicted"/>
<dbReference type="Pfam" id="PF00931">
    <property type="entry name" value="NB-ARC"/>
    <property type="match status" value="1"/>
</dbReference>
<protein>
    <recommendedName>
        <fullName evidence="1">NB-ARC domain-containing protein</fullName>
    </recommendedName>
</protein>
<evidence type="ECO:0000259" key="1">
    <source>
        <dbReference type="Pfam" id="PF00931"/>
    </source>
</evidence>
<dbReference type="Proteomes" id="UP000809789">
    <property type="component" value="Unassembled WGS sequence"/>
</dbReference>
<organism evidence="2 3">
    <name type="scientific">Elsinoe batatas</name>
    <dbReference type="NCBI Taxonomy" id="2601811"/>
    <lineage>
        <taxon>Eukaryota</taxon>
        <taxon>Fungi</taxon>
        <taxon>Dikarya</taxon>
        <taxon>Ascomycota</taxon>
        <taxon>Pezizomycotina</taxon>
        <taxon>Dothideomycetes</taxon>
        <taxon>Dothideomycetidae</taxon>
        <taxon>Myriangiales</taxon>
        <taxon>Elsinoaceae</taxon>
        <taxon>Elsinoe</taxon>
    </lineage>
</organism>
<accession>A0A8K0LCD6</accession>
<comment type="caution">
    <text evidence="2">The sequence shown here is derived from an EMBL/GenBank/DDBJ whole genome shotgun (WGS) entry which is preliminary data.</text>
</comment>
<dbReference type="OrthoDB" id="1658288at2759"/>